<feature type="transmembrane region" description="Helical" evidence="1">
    <location>
        <begin position="204"/>
        <end position="221"/>
    </location>
</feature>
<keyword evidence="4" id="KW-1185">Reference proteome</keyword>
<accession>E8UXE7</accession>
<dbReference type="AlphaFoldDB" id="E8UXE7"/>
<evidence type="ECO:0000313" key="3">
    <source>
        <dbReference type="EMBL" id="ADV84171.1"/>
    </source>
</evidence>
<dbReference type="Proteomes" id="UP000006844">
    <property type="component" value="Chromosome"/>
</dbReference>
<dbReference type="EMBL" id="CP002467">
    <property type="protein sequence ID" value="ADV84171.1"/>
    <property type="molecule type" value="Genomic_DNA"/>
</dbReference>
<dbReference type="InterPro" id="IPR050879">
    <property type="entry name" value="Acyltransferase_3"/>
</dbReference>
<dbReference type="Pfam" id="PF01757">
    <property type="entry name" value="Acyl_transf_3"/>
    <property type="match status" value="1"/>
</dbReference>
<dbReference type="OrthoDB" id="9796461at2"/>
<keyword evidence="3" id="KW-0012">Acyltransferase</keyword>
<evidence type="ECO:0000256" key="1">
    <source>
        <dbReference type="SAM" id="Phobius"/>
    </source>
</evidence>
<organism evidence="3 4">
    <name type="scientific">Terriglobus saanensis (strain ATCC BAA-1853 / DSM 23119 / SP1PR4)</name>
    <dbReference type="NCBI Taxonomy" id="401053"/>
    <lineage>
        <taxon>Bacteria</taxon>
        <taxon>Pseudomonadati</taxon>
        <taxon>Acidobacteriota</taxon>
        <taxon>Terriglobia</taxon>
        <taxon>Terriglobales</taxon>
        <taxon>Acidobacteriaceae</taxon>
        <taxon>Terriglobus</taxon>
    </lineage>
</organism>
<feature type="transmembrane region" description="Helical" evidence="1">
    <location>
        <begin position="339"/>
        <end position="360"/>
    </location>
</feature>
<dbReference type="STRING" id="401053.AciPR4_3417"/>
<name>E8UXE7_TERSS</name>
<evidence type="ECO:0000313" key="4">
    <source>
        <dbReference type="Proteomes" id="UP000006844"/>
    </source>
</evidence>
<dbReference type="PANTHER" id="PTHR23028">
    <property type="entry name" value="ACETYLTRANSFERASE"/>
    <property type="match status" value="1"/>
</dbReference>
<keyword evidence="1" id="KW-1133">Transmembrane helix</keyword>
<sequence length="376" mass="42823">MPLDSPGATRGHKHYPALDGLRGVAILLVFMYHYSPHRGTGWLVYLPSGSWIGVDIFFVLSGFLITGILYDTKGSEHFLRNFYVRRALRLFPIYAIFIAVVLLITRGPVGHSWLLTLTYLLYGSNIIRFFLPDFTSIGMIEVGHLWSLAVEEQFYMLWPWIVILLASRRRILTASLYGCAGALLLRLVLAHIPFPNYEFLYLELPTRADALLSGAALAMLVRDKQWMDRLSMAYVRLIGITAVLIFVAMCLSIHSFSWKIAPVNTWGLSLVALASACTLLLSLQPGSWTNHVFSHRTLRFFGKYSYGLYLLHYTPAHYLKRYFYPHLASHIHSEMATGILYFFLILAASTGLAVLSFRLIEAPFLRLKSKFEMARR</sequence>
<evidence type="ECO:0000259" key="2">
    <source>
        <dbReference type="Pfam" id="PF01757"/>
    </source>
</evidence>
<feature type="domain" description="Acyltransferase 3" evidence="2">
    <location>
        <begin position="16"/>
        <end position="356"/>
    </location>
</feature>
<proteinExistence type="predicted"/>
<feature type="transmembrane region" description="Helical" evidence="1">
    <location>
        <begin position="171"/>
        <end position="192"/>
    </location>
</feature>
<feature type="transmembrane region" description="Helical" evidence="1">
    <location>
        <begin position="304"/>
        <end position="319"/>
    </location>
</feature>
<dbReference type="HOGENOM" id="CLU_005679_1_2_0"/>
<dbReference type="PANTHER" id="PTHR23028:SF53">
    <property type="entry name" value="ACYL_TRANSF_3 DOMAIN-CONTAINING PROTEIN"/>
    <property type="match status" value="1"/>
</dbReference>
<keyword evidence="1" id="KW-0812">Transmembrane</keyword>
<dbReference type="eggNOG" id="COG1835">
    <property type="taxonomic scope" value="Bacteria"/>
</dbReference>
<keyword evidence="1" id="KW-0472">Membrane</keyword>
<keyword evidence="3" id="KW-0808">Transferase</keyword>
<dbReference type="GO" id="GO:0009103">
    <property type="term" value="P:lipopolysaccharide biosynthetic process"/>
    <property type="evidence" value="ECO:0007669"/>
    <property type="project" value="TreeGrafter"/>
</dbReference>
<feature type="transmembrane region" description="Helical" evidence="1">
    <location>
        <begin position="91"/>
        <end position="109"/>
    </location>
</feature>
<dbReference type="KEGG" id="tsa:AciPR4_3417"/>
<feature type="transmembrane region" description="Helical" evidence="1">
    <location>
        <begin position="266"/>
        <end position="283"/>
    </location>
</feature>
<reference evidence="3 4" key="1">
    <citation type="journal article" date="2012" name="Stand. Genomic Sci.">
        <title>Complete genome sequence of Terriglobus saanensis type strain SP1PR4(T), an Acidobacteria from tundra soil.</title>
        <authorList>
            <person name="Rawat S.R."/>
            <person name="Mannisto M.K."/>
            <person name="Starovoytov V."/>
            <person name="Goodwin L."/>
            <person name="Nolan M."/>
            <person name="Hauser L."/>
            <person name="Land M."/>
            <person name="Davenport K.W."/>
            <person name="Woyke T."/>
            <person name="Haggblom M.M."/>
        </authorList>
    </citation>
    <scope>NUCLEOTIDE SEQUENCE</scope>
    <source>
        <strain evidence="4">ATCC BAA-1853 / DSM 23119 / SP1PR4</strain>
    </source>
</reference>
<gene>
    <name evidence="3" type="ordered locus">AciPR4_3417</name>
</gene>
<protein>
    <submittedName>
        <fullName evidence="3">Acyltransferase 3</fullName>
    </submittedName>
</protein>
<dbReference type="RefSeq" id="WP_013569902.1">
    <property type="nucleotide sequence ID" value="NC_014963.1"/>
</dbReference>
<dbReference type="InterPro" id="IPR002656">
    <property type="entry name" value="Acyl_transf_3_dom"/>
</dbReference>
<dbReference type="GO" id="GO:0016020">
    <property type="term" value="C:membrane"/>
    <property type="evidence" value="ECO:0007669"/>
    <property type="project" value="TreeGrafter"/>
</dbReference>
<feature type="transmembrane region" description="Helical" evidence="1">
    <location>
        <begin position="233"/>
        <end position="254"/>
    </location>
</feature>
<dbReference type="GO" id="GO:0016747">
    <property type="term" value="F:acyltransferase activity, transferring groups other than amino-acyl groups"/>
    <property type="evidence" value="ECO:0007669"/>
    <property type="project" value="InterPro"/>
</dbReference>
<feature type="transmembrane region" description="Helical" evidence="1">
    <location>
        <begin position="48"/>
        <end position="70"/>
    </location>
</feature>